<dbReference type="Proteomes" id="UP000615446">
    <property type="component" value="Unassembled WGS sequence"/>
</dbReference>
<protein>
    <submittedName>
        <fullName evidence="1">Uncharacterized protein</fullName>
    </submittedName>
</protein>
<organism evidence="1 2">
    <name type="scientific">Rhizophagus clarus</name>
    <dbReference type="NCBI Taxonomy" id="94130"/>
    <lineage>
        <taxon>Eukaryota</taxon>
        <taxon>Fungi</taxon>
        <taxon>Fungi incertae sedis</taxon>
        <taxon>Mucoromycota</taxon>
        <taxon>Glomeromycotina</taxon>
        <taxon>Glomeromycetes</taxon>
        <taxon>Glomerales</taxon>
        <taxon>Glomeraceae</taxon>
        <taxon>Rhizophagus</taxon>
    </lineage>
</organism>
<reference evidence="1" key="1">
    <citation type="submission" date="2019-10" db="EMBL/GenBank/DDBJ databases">
        <title>Conservation and host-specific expression of non-tandemly repeated heterogenous ribosome RNA gene in arbuscular mycorrhizal fungi.</title>
        <authorList>
            <person name="Maeda T."/>
            <person name="Kobayashi Y."/>
            <person name="Nakagawa T."/>
            <person name="Ezawa T."/>
            <person name="Yamaguchi K."/>
            <person name="Bino T."/>
            <person name="Nishimoto Y."/>
            <person name="Shigenobu S."/>
            <person name="Kawaguchi M."/>
        </authorList>
    </citation>
    <scope>NUCLEOTIDE SEQUENCE</scope>
    <source>
        <strain evidence="1">HR1</strain>
    </source>
</reference>
<accession>A0A8H3L6X3</accession>
<gene>
    <name evidence="1" type="ORF">RCL2_000901400</name>
</gene>
<evidence type="ECO:0000313" key="1">
    <source>
        <dbReference type="EMBL" id="GES81774.1"/>
    </source>
</evidence>
<evidence type="ECO:0000313" key="2">
    <source>
        <dbReference type="Proteomes" id="UP000615446"/>
    </source>
</evidence>
<dbReference type="AlphaFoldDB" id="A0A8H3L6X3"/>
<name>A0A8H3L6X3_9GLOM</name>
<sequence length="78" mass="8365">MSSNNYVPISKFKIQVNINIHHDSLIFRHHFFSYSRASGAKIAGPGPASGSTWSITCGMGAGSAGLYQIFFLAACQVV</sequence>
<proteinExistence type="predicted"/>
<dbReference type="EMBL" id="BLAL01000058">
    <property type="protein sequence ID" value="GES81774.1"/>
    <property type="molecule type" value="Genomic_DNA"/>
</dbReference>
<comment type="caution">
    <text evidence="1">The sequence shown here is derived from an EMBL/GenBank/DDBJ whole genome shotgun (WGS) entry which is preliminary data.</text>
</comment>